<reference evidence="7 8" key="1">
    <citation type="journal article" date="2013" name="Nat. Genet.">
        <title>The high-quality draft genome of peach (Prunus persica) identifies unique patterns of genetic diversity, domestication and genome evolution.</title>
        <authorList>
            <consortium name="International Peach Genome Initiative"/>
            <person name="Verde I."/>
            <person name="Abbott A.G."/>
            <person name="Scalabrin S."/>
            <person name="Jung S."/>
            <person name="Shu S."/>
            <person name="Marroni F."/>
            <person name="Zhebentyayeva T."/>
            <person name="Dettori M.T."/>
            <person name="Grimwood J."/>
            <person name="Cattonaro F."/>
            <person name="Zuccolo A."/>
            <person name="Rossini L."/>
            <person name="Jenkins J."/>
            <person name="Vendramin E."/>
            <person name="Meisel L.A."/>
            <person name="Decroocq V."/>
            <person name="Sosinski B."/>
            <person name="Prochnik S."/>
            <person name="Mitros T."/>
            <person name="Policriti A."/>
            <person name="Cipriani G."/>
            <person name="Dondini L."/>
            <person name="Ficklin S."/>
            <person name="Goodstein D.M."/>
            <person name="Xuan P."/>
            <person name="Del Fabbro C."/>
            <person name="Aramini V."/>
            <person name="Copetti D."/>
            <person name="Gonzalez S."/>
            <person name="Horner D.S."/>
            <person name="Falchi R."/>
            <person name="Lucas S."/>
            <person name="Mica E."/>
            <person name="Maldonado J."/>
            <person name="Lazzari B."/>
            <person name="Bielenberg D."/>
            <person name="Pirona R."/>
            <person name="Miculan M."/>
            <person name="Barakat A."/>
            <person name="Testolin R."/>
            <person name="Stella A."/>
            <person name="Tartarini S."/>
            <person name="Tonutti P."/>
            <person name="Arus P."/>
            <person name="Orellana A."/>
            <person name="Wells C."/>
            <person name="Main D."/>
            <person name="Vizzotto G."/>
            <person name="Silva H."/>
            <person name="Salamini F."/>
            <person name="Schmutz J."/>
            <person name="Morgante M."/>
            <person name="Rokhsar D.S."/>
        </authorList>
    </citation>
    <scope>NUCLEOTIDE SEQUENCE [LARGE SCALE GENOMIC DNA]</scope>
    <source>
        <strain evidence="8">cv. Nemared</strain>
    </source>
</reference>
<feature type="chain" id="PRO_5025076485" description="S-protein homolog" evidence="6">
    <location>
        <begin position="22"/>
        <end position="145"/>
    </location>
</feature>
<keyword evidence="4 6" id="KW-0964">Secreted</keyword>
<evidence type="ECO:0000256" key="2">
    <source>
        <dbReference type="ARBA" id="ARBA00005581"/>
    </source>
</evidence>
<dbReference type="PANTHER" id="PTHR31232:SF168">
    <property type="entry name" value="S-PROTEIN HOMOLOG 24-RELATED"/>
    <property type="match status" value="1"/>
</dbReference>
<keyword evidence="8" id="KW-1185">Reference proteome</keyword>
<gene>
    <name evidence="7" type="ORF">PRUPE_1G059400</name>
</gene>
<evidence type="ECO:0000256" key="1">
    <source>
        <dbReference type="ARBA" id="ARBA00004613"/>
    </source>
</evidence>
<protein>
    <recommendedName>
        <fullName evidence="6">S-protein homolog</fullName>
    </recommendedName>
</protein>
<feature type="signal peptide" evidence="6">
    <location>
        <begin position="1"/>
        <end position="21"/>
    </location>
</feature>
<dbReference type="Pfam" id="PF05938">
    <property type="entry name" value="Self-incomp_S1"/>
    <property type="match status" value="1"/>
</dbReference>
<dbReference type="Proteomes" id="UP000006882">
    <property type="component" value="Chromosome G1"/>
</dbReference>
<evidence type="ECO:0000256" key="6">
    <source>
        <dbReference type="RuleBase" id="RU367044"/>
    </source>
</evidence>
<name>A0A251QU56_PRUPE</name>
<keyword evidence="3 6" id="KW-0713">Self-incompatibility</keyword>
<keyword evidence="5 6" id="KW-0732">Signal</keyword>
<comment type="subcellular location">
    <subcellularLocation>
        <location evidence="1 6">Secreted</location>
    </subcellularLocation>
</comment>
<evidence type="ECO:0000256" key="5">
    <source>
        <dbReference type="ARBA" id="ARBA00022729"/>
    </source>
</evidence>
<evidence type="ECO:0000313" key="8">
    <source>
        <dbReference type="Proteomes" id="UP000006882"/>
    </source>
</evidence>
<comment type="similarity">
    <text evidence="2 6">Belongs to the plant self-incompatibility (S1) protein family.</text>
</comment>
<organism evidence="7 8">
    <name type="scientific">Prunus persica</name>
    <name type="common">Peach</name>
    <name type="synonym">Amygdalus persica</name>
    <dbReference type="NCBI Taxonomy" id="3760"/>
    <lineage>
        <taxon>Eukaryota</taxon>
        <taxon>Viridiplantae</taxon>
        <taxon>Streptophyta</taxon>
        <taxon>Embryophyta</taxon>
        <taxon>Tracheophyta</taxon>
        <taxon>Spermatophyta</taxon>
        <taxon>Magnoliopsida</taxon>
        <taxon>eudicotyledons</taxon>
        <taxon>Gunneridae</taxon>
        <taxon>Pentapetalae</taxon>
        <taxon>rosids</taxon>
        <taxon>fabids</taxon>
        <taxon>Rosales</taxon>
        <taxon>Rosaceae</taxon>
        <taxon>Amygdaloideae</taxon>
        <taxon>Amygdaleae</taxon>
        <taxon>Prunus</taxon>
    </lineage>
</organism>
<dbReference type="EMBL" id="CM007651">
    <property type="protein sequence ID" value="ONI26970.1"/>
    <property type="molecule type" value="Genomic_DNA"/>
</dbReference>
<evidence type="ECO:0000256" key="4">
    <source>
        <dbReference type="ARBA" id="ARBA00022525"/>
    </source>
</evidence>
<accession>A0A251QU56</accession>
<dbReference type="InterPro" id="IPR010264">
    <property type="entry name" value="Self-incomp_S1"/>
</dbReference>
<dbReference type="eggNOG" id="ENOG502R1IV">
    <property type="taxonomic scope" value="Eukaryota"/>
</dbReference>
<dbReference type="PANTHER" id="PTHR31232">
    <property type="match status" value="1"/>
</dbReference>
<dbReference type="GO" id="GO:0060320">
    <property type="term" value="P:rejection of self pollen"/>
    <property type="evidence" value="ECO:0007669"/>
    <property type="project" value="UniProtKB-KW"/>
</dbReference>
<proteinExistence type="inferred from homology"/>
<dbReference type="Gramene" id="ONI26970">
    <property type="protein sequence ID" value="ONI26970"/>
    <property type="gene ID" value="PRUPE_1G059400"/>
</dbReference>
<dbReference type="GO" id="GO:0005576">
    <property type="term" value="C:extracellular region"/>
    <property type="evidence" value="ECO:0007669"/>
    <property type="project" value="UniProtKB-SubCell"/>
</dbReference>
<sequence length="145" mass="16901">MRGSTVLLLLVLGFIGQKSSCVDIFPGKKHFVRIVNQLEKEQLDYHCRSADDDLGLRSLLPNGGEWEFGFRNDFLKTHWDCDFWYANYSAHFRAFDFYDDFLEKCGGAHCIWAAREDGISLFKYAYNVDNIYISFSEKYFSNTSD</sequence>
<dbReference type="AlphaFoldDB" id="A0A251QU56"/>
<evidence type="ECO:0000313" key="7">
    <source>
        <dbReference type="EMBL" id="ONI26970.1"/>
    </source>
</evidence>
<evidence type="ECO:0000256" key="3">
    <source>
        <dbReference type="ARBA" id="ARBA00022471"/>
    </source>
</evidence>